<feature type="domain" description="DUF7782" evidence="7">
    <location>
        <begin position="389"/>
        <end position="500"/>
    </location>
</feature>
<keyword evidence="2 8" id="KW-0489">Methyltransferase</keyword>
<dbReference type="GO" id="GO:0003676">
    <property type="term" value="F:nucleic acid binding"/>
    <property type="evidence" value="ECO:0007669"/>
    <property type="project" value="InterPro"/>
</dbReference>
<dbReference type="InterPro" id="IPR056684">
    <property type="entry name" value="DUF7782"/>
</dbReference>
<keyword evidence="3" id="KW-0808">Transferase</keyword>
<accession>A0A916U589</accession>
<dbReference type="SUPFAM" id="SSF53335">
    <property type="entry name" value="S-adenosyl-L-methionine-dependent methyltransferases"/>
    <property type="match status" value="1"/>
</dbReference>
<evidence type="ECO:0000313" key="9">
    <source>
        <dbReference type="Proteomes" id="UP000641514"/>
    </source>
</evidence>
<protein>
    <submittedName>
        <fullName evidence="8">SAM-dependent methyltransferase</fullName>
    </submittedName>
</protein>
<dbReference type="PANTHER" id="PTHR45875:SF1">
    <property type="entry name" value="METHYLTRANSFERASE N6AMT1"/>
    <property type="match status" value="1"/>
</dbReference>
<sequence>MTLPVQQNRAVDMTLARSAPLLRTAFERHEYNSDTLVTVLGPAGLAALDRGEPAPIRRACRNAGHLGTLISLFILGDPVPVAEAAEALAPLSVDGATESGYIRVDGDEVTALWDIRPLDTGNGTRWMISDHDGSLRPRTVRPDHVLGVGAASLSLLRATPTEPVQTVLDIGTGCGVQALHAATYAQDVTATDISERSLMVTAAASALNDIPIDLLHGSWFEPVSGRTFDQIVANPPFVVSGPSVELTYRDSGLELDGASEIMVRESLEHLNPGGTAILLASWIHQSGHDWRSRVASWLPDHGVDAWFVQRDIADLELYVSTWLRDADVDLRTAAGQARQEQWREALHDQNVDAIGFGFVYLRHTNSPSDILCEDLTQAFEDPLGDEALAYFQRVAWLRDHDVLNATYQLNPAVVLEKVLTPGSEGWQPYVTRIHRGDGPRWQHEIDDLGAMVLAGVRPDGLPLNELLELAAAAVGEDSKAIVEHGVQLAQGLIRHGILIPSDVLGDLATETPGTSPA</sequence>
<dbReference type="CDD" id="cd02440">
    <property type="entry name" value="AdoMet_MTases"/>
    <property type="match status" value="1"/>
</dbReference>
<evidence type="ECO:0000256" key="3">
    <source>
        <dbReference type="ARBA" id="ARBA00022679"/>
    </source>
</evidence>
<dbReference type="PROSITE" id="PS00092">
    <property type="entry name" value="N6_MTASE"/>
    <property type="match status" value="1"/>
</dbReference>
<dbReference type="Pfam" id="PF23186">
    <property type="entry name" value="DUF7059"/>
    <property type="match status" value="1"/>
</dbReference>
<keyword evidence="4" id="KW-0949">S-adenosyl-L-methionine</keyword>
<dbReference type="InterPro" id="IPR007848">
    <property type="entry name" value="Small_mtfrase_dom"/>
</dbReference>
<evidence type="ECO:0000259" key="6">
    <source>
        <dbReference type="Pfam" id="PF23186"/>
    </source>
</evidence>
<dbReference type="Pfam" id="PF25004">
    <property type="entry name" value="DUF7782"/>
    <property type="match status" value="1"/>
</dbReference>
<reference evidence="8" key="1">
    <citation type="journal article" date="2014" name="Int. J. Syst. Evol. Microbiol.">
        <title>Complete genome sequence of Corynebacterium casei LMG S-19264T (=DSM 44701T), isolated from a smear-ripened cheese.</title>
        <authorList>
            <consortium name="US DOE Joint Genome Institute (JGI-PGF)"/>
            <person name="Walter F."/>
            <person name="Albersmeier A."/>
            <person name="Kalinowski J."/>
            <person name="Ruckert C."/>
        </authorList>
    </citation>
    <scope>NUCLEOTIDE SEQUENCE</scope>
    <source>
        <strain evidence="8">CGMCC 1.15478</strain>
    </source>
</reference>
<reference evidence="8" key="2">
    <citation type="submission" date="2020-09" db="EMBL/GenBank/DDBJ databases">
        <authorList>
            <person name="Sun Q."/>
            <person name="Zhou Y."/>
        </authorList>
    </citation>
    <scope>NUCLEOTIDE SEQUENCE</scope>
    <source>
        <strain evidence="8">CGMCC 1.15478</strain>
    </source>
</reference>
<name>A0A916U589_9ACTN</name>
<dbReference type="GO" id="GO:0008170">
    <property type="term" value="F:N-methyltransferase activity"/>
    <property type="evidence" value="ECO:0007669"/>
    <property type="project" value="UniProtKB-ARBA"/>
</dbReference>
<dbReference type="InterPro" id="IPR055487">
    <property type="entry name" value="DUF7059"/>
</dbReference>
<dbReference type="GO" id="GO:0008276">
    <property type="term" value="F:protein methyltransferase activity"/>
    <property type="evidence" value="ECO:0007669"/>
    <property type="project" value="TreeGrafter"/>
</dbReference>
<dbReference type="GO" id="GO:0035657">
    <property type="term" value="C:eRF1 methyltransferase complex"/>
    <property type="evidence" value="ECO:0007669"/>
    <property type="project" value="TreeGrafter"/>
</dbReference>
<dbReference type="Pfam" id="PF05175">
    <property type="entry name" value="MTS"/>
    <property type="match status" value="1"/>
</dbReference>
<dbReference type="AlphaFoldDB" id="A0A916U589"/>
<comment type="similarity">
    <text evidence="1">Belongs to the eukaryotic/archaeal PrmC-related family.</text>
</comment>
<evidence type="ECO:0000256" key="4">
    <source>
        <dbReference type="ARBA" id="ARBA00022691"/>
    </source>
</evidence>
<dbReference type="EMBL" id="BMJH01000001">
    <property type="protein sequence ID" value="GGC59898.1"/>
    <property type="molecule type" value="Genomic_DNA"/>
</dbReference>
<evidence type="ECO:0000256" key="1">
    <source>
        <dbReference type="ARBA" id="ARBA00006149"/>
    </source>
</evidence>
<dbReference type="GO" id="GO:0032259">
    <property type="term" value="P:methylation"/>
    <property type="evidence" value="ECO:0007669"/>
    <property type="project" value="UniProtKB-KW"/>
</dbReference>
<evidence type="ECO:0000259" key="5">
    <source>
        <dbReference type="Pfam" id="PF05175"/>
    </source>
</evidence>
<dbReference type="GO" id="GO:0008757">
    <property type="term" value="F:S-adenosylmethionine-dependent methyltransferase activity"/>
    <property type="evidence" value="ECO:0007669"/>
    <property type="project" value="TreeGrafter"/>
</dbReference>
<dbReference type="InterPro" id="IPR052190">
    <property type="entry name" value="Euk-Arch_PrmC-MTase"/>
</dbReference>
<evidence type="ECO:0000259" key="7">
    <source>
        <dbReference type="Pfam" id="PF25004"/>
    </source>
</evidence>
<dbReference type="PANTHER" id="PTHR45875">
    <property type="entry name" value="METHYLTRANSFERASE N6AMT1"/>
    <property type="match status" value="1"/>
</dbReference>
<dbReference type="Proteomes" id="UP000641514">
    <property type="component" value="Unassembled WGS sequence"/>
</dbReference>
<evidence type="ECO:0000256" key="2">
    <source>
        <dbReference type="ARBA" id="ARBA00022603"/>
    </source>
</evidence>
<evidence type="ECO:0000313" key="8">
    <source>
        <dbReference type="EMBL" id="GGC59898.1"/>
    </source>
</evidence>
<feature type="domain" description="DUF7059" evidence="6">
    <location>
        <begin position="29"/>
        <end position="111"/>
    </location>
</feature>
<keyword evidence="9" id="KW-1185">Reference proteome</keyword>
<feature type="domain" description="Methyltransferase small" evidence="5">
    <location>
        <begin position="151"/>
        <end position="278"/>
    </location>
</feature>
<dbReference type="Gene3D" id="3.40.50.150">
    <property type="entry name" value="Vaccinia Virus protein VP39"/>
    <property type="match status" value="1"/>
</dbReference>
<organism evidence="8 9">
    <name type="scientific">Hoyosella rhizosphaerae</name>
    <dbReference type="NCBI Taxonomy" id="1755582"/>
    <lineage>
        <taxon>Bacteria</taxon>
        <taxon>Bacillati</taxon>
        <taxon>Actinomycetota</taxon>
        <taxon>Actinomycetes</taxon>
        <taxon>Mycobacteriales</taxon>
        <taxon>Hoyosellaceae</taxon>
        <taxon>Hoyosella</taxon>
    </lineage>
</organism>
<gene>
    <name evidence="8" type="ORF">GCM10011410_10420</name>
</gene>
<comment type="caution">
    <text evidence="8">The sequence shown here is derived from an EMBL/GenBank/DDBJ whole genome shotgun (WGS) entry which is preliminary data.</text>
</comment>
<dbReference type="InterPro" id="IPR029063">
    <property type="entry name" value="SAM-dependent_MTases_sf"/>
</dbReference>
<proteinExistence type="inferred from homology"/>
<dbReference type="InterPro" id="IPR002052">
    <property type="entry name" value="DNA_methylase_N6_adenine_CS"/>
</dbReference>